<evidence type="ECO:0000313" key="6">
    <source>
        <dbReference type="EMBL" id="ETO33197.1"/>
    </source>
</evidence>
<proteinExistence type="predicted"/>
<evidence type="ECO:0000256" key="1">
    <source>
        <dbReference type="ARBA" id="ARBA00022574"/>
    </source>
</evidence>
<dbReference type="Pfam" id="PF00400">
    <property type="entry name" value="WD40"/>
    <property type="match status" value="3"/>
</dbReference>
<evidence type="ECO:0000256" key="2">
    <source>
        <dbReference type="ARBA" id="ARBA00022737"/>
    </source>
</evidence>
<evidence type="ECO:0000313" key="7">
    <source>
        <dbReference type="Proteomes" id="UP000023152"/>
    </source>
</evidence>
<dbReference type="InterPro" id="IPR001680">
    <property type="entry name" value="WD40_rpt"/>
</dbReference>
<evidence type="ECO:0000256" key="5">
    <source>
        <dbReference type="SAM" id="Coils"/>
    </source>
</evidence>
<dbReference type="InterPro" id="IPR036322">
    <property type="entry name" value="WD40_repeat_dom_sf"/>
</dbReference>
<dbReference type="Gene3D" id="2.130.10.10">
    <property type="entry name" value="YVTN repeat-like/Quinoprotein amine dehydrogenase"/>
    <property type="match status" value="2"/>
</dbReference>
<dbReference type="SUPFAM" id="SSF50978">
    <property type="entry name" value="WD40 repeat-like"/>
    <property type="match status" value="1"/>
</dbReference>
<comment type="caution">
    <text evidence="6">The sequence shown here is derived from an EMBL/GenBank/DDBJ whole genome shotgun (WGS) entry which is preliminary data.</text>
</comment>
<dbReference type="InterPro" id="IPR019775">
    <property type="entry name" value="WD40_repeat_CS"/>
</dbReference>
<feature type="repeat" description="WD" evidence="4">
    <location>
        <begin position="430"/>
        <end position="461"/>
    </location>
</feature>
<dbReference type="PROSITE" id="PS00678">
    <property type="entry name" value="WD_REPEATS_1"/>
    <property type="match status" value="1"/>
</dbReference>
<name>X6P6F1_RETFI</name>
<evidence type="ECO:0000256" key="3">
    <source>
        <dbReference type="ARBA" id="ARBA00022786"/>
    </source>
</evidence>
<dbReference type="PROSITE" id="PS50082">
    <property type="entry name" value="WD_REPEATS_2"/>
    <property type="match status" value="2"/>
</dbReference>
<dbReference type="PANTHER" id="PTHR15622">
    <property type="entry name" value="WD40 REPEAT PROTEIN"/>
    <property type="match status" value="1"/>
</dbReference>
<dbReference type="InterPro" id="IPR011043">
    <property type="entry name" value="Gal_Oxase/kelch_b-propeller"/>
</dbReference>
<feature type="repeat" description="WD" evidence="4">
    <location>
        <begin position="666"/>
        <end position="697"/>
    </location>
</feature>
<dbReference type="InterPro" id="IPR015943">
    <property type="entry name" value="WD40/YVTN_repeat-like_dom_sf"/>
</dbReference>
<keyword evidence="5" id="KW-0175">Coiled coil</keyword>
<dbReference type="AlphaFoldDB" id="X6P6F1"/>
<organism evidence="6 7">
    <name type="scientific">Reticulomyxa filosa</name>
    <dbReference type="NCBI Taxonomy" id="46433"/>
    <lineage>
        <taxon>Eukaryota</taxon>
        <taxon>Sar</taxon>
        <taxon>Rhizaria</taxon>
        <taxon>Retaria</taxon>
        <taxon>Foraminifera</taxon>
        <taxon>Monothalamids</taxon>
        <taxon>Reticulomyxidae</taxon>
        <taxon>Reticulomyxa</taxon>
    </lineage>
</organism>
<gene>
    <name evidence="6" type="ORF">RFI_03910</name>
</gene>
<dbReference type="CDD" id="cd00200">
    <property type="entry name" value="WD40"/>
    <property type="match status" value="1"/>
</dbReference>
<dbReference type="Proteomes" id="UP000023152">
    <property type="component" value="Unassembled WGS sequence"/>
</dbReference>
<keyword evidence="3" id="KW-0833">Ubl conjugation pathway</keyword>
<keyword evidence="1 4" id="KW-0853">WD repeat</keyword>
<evidence type="ECO:0000256" key="4">
    <source>
        <dbReference type="PROSITE-ProRule" id="PRU00221"/>
    </source>
</evidence>
<reference evidence="6 7" key="1">
    <citation type="journal article" date="2013" name="Curr. Biol.">
        <title>The Genome of the Foraminiferan Reticulomyxa filosa.</title>
        <authorList>
            <person name="Glockner G."/>
            <person name="Hulsmann N."/>
            <person name="Schleicher M."/>
            <person name="Noegel A.A."/>
            <person name="Eichinger L."/>
            <person name="Gallinger C."/>
            <person name="Pawlowski J."/>
            <person name="Sierra R."/>
            <person name="Euteneuer U."/>
            <person name="Pillet L."/>
            <person name="Moustafa A."/>
            <person name="Platzer M."/>
            <person name="Groth M."/>
            <person name="Szafranski K."/>
            <person name="Schliwa M."/>
        </authorList>
    </citation>
    <scope>NUCLEOTIDE SEQUENCE [LARGE SCALE GENOMIC DNA]</scope>
</reference>
<protein>
    <submittedName>
        <fullName evidence="6">WD-40 repeat protein</fullName>
    </submittedName>
</protein>
<dbReference type="PROSITE" id="PS50294">
    <property type="entry name" value="WD_REPEATS_REGION"/>
    <property type="match status" value="1"/>
</dbReference>
<dbReference type="GO" id="GO:0000209">
    <property type="term" value="P:protein polyubiquitination"/>
    <property type="evidence" value="ECO:0007669"/>
    <property type="project" value="TreeGrafter"/>
</dbReference>
<dbReference type="InterPro" id="IPR051983">
    <property type="entry name" value="WSB_SOCS-box_domain"/>
</dbReference>
<feature type="coiled-coil region" evidence="5">
    <location>
        <begin position="346"/>
        <end position="373"/>
    </location>
</feature>
<sequence length="700" mass="80783">MSQTDMKDETTMHISRFMTLPPLPLRFGFIQCVAYKDEILICSAYEKKCYSYHRIKNEYKFICLYPYSIDLCGHCVIKLVDNKDSNEITLLSFGGTHTQVLMMKYISVWNSDNKNNVSSMRYNQWHPFTNLRRPIDIGNDRGEYIGARGVIAGTKNHLLFITSYPKTISVFDTCRLQFIKHDILPIDDTIRFHCFVSKPTLKNNEMLLFYKNSGLLIQYDEYNKTFEFHRIRVCKTMRRDSNYAFINIGNSILFFGCDISDQVYRFSITNNKWMMHEQSLIKLKNCTAVLSEDSNFVHIFGISYEDRNVTEHIKIRVNELMGEEEGKWVKEEEGKWMIEEEEKLILGNEELELEKRNIELEETENKLDIKQIKVSNIIFLCLLKSNIFFYEIDIITKYWMHSLLINEMGWIDHFSIMVLRYILVSINFILKFSADGTKIFSCSADSVIKIWDVTSGNITQELQADTDNIHFSPDGNMIAYCPTGLDNNRVILHDLKSGIKRTITDLHISDISLIQFSPDGNTILSCSRNAINIWNIQSGQEVFRIRLPHIHNAKFSPNGQQLVVAVDDKITIWNVSSGKMIYKSTKFEKSIETVQFFADGHSILFSLDNVVRILDVTSGKVIKEFDEFPANIFEMRYFLDGQTILTSLNGSLRLLDVKSGVEIQRLKGQLDNVTVLDLAPDGNTIVAGSRGGAIQLWVPL</sequence>
<dbReference type="PANTHER" id="PTHR15622:SF2">
    <property type="entry name" value="U4_U6 SMALL NUCLEAR RIBONUCLEOPROTEIN PRP4"/>
    <property type="match status" value="1"/>
</dbReference>
<dbReference type="SMART" id="SM00320">
    <property type="entry name" value="WD40"/>
    <property type="match status" value="7"/>
</dbReference>
<keyword evidence="2" id="KW-0677">Repeat</keyword>
<keyword evidence="7" id="KW-1185">Reference proteome</keyword>
<dbReference type="EMBL" id="ASPP01003603">
    <property type="protein sequence ID" value="ETO33197.1"/>
    <property type="molecule type" value="Genomic_DNA"/>
</dbReference>
<dbReference type="SUPFAM" id="SSF50965">
    <property type="entry name" value="Galactose oxidase, central domain"/>
    <property type="match status" value="1"/>
</dbReference>
<accession>X6P6F1</accession>